<dbReference type="PROSITE" id="PS00394">
    <property type="entry name" value="DNA_PHOTOLYASES_1_1"/>
    <property type="match status" value="1"/>
</dbReference>
<dbReference type="InterPro" id="IPR036155">
    <property type="entry name" value="Crypto/Photolyase_N_sf"/>
</dbReference>
<feature type="site" description="Electron transfer via tryptophanyl radical" evidence="7">
    <location>
        <position position="350"/>
    </location>
</feature>
<dbReference type="InterPro" id="IPR036134">
    <property type="entry name" value="Crypto/Photolyase_FAD-like_sf"/>
</dbReference>
<protein>
    <submittedName>
        <fullName evidence="10">Deoxyribodipyrimidine photo-lyase</fullName>
    </submittedName>
</protein>
<dbReference type="InterPro" id="IPR002081">
    <property type="entry name" value="Cryptochrome/DNA_photolyase_1"/>
</dbReference>
<feature type="binding site" evidence="6">
    <location>
        <begin position="266"/>
        <end position="273"/>
    </location>
    <ligand>
        <name>FAD</name>
        <dbReference type="ChEBI" id="CHEBI:57692"/>
    </ligand>
</feature>
<dbReference type="AlphaFoldDB" id="A0A6H1UGC0"/>
<evidence type="ECO:0000256" key="2">
    <source>
        <dbReference type="ARBA" id="ARBA00005862"/>
    </source>
</evidence>
<dbReference type="GO" id="GO:0003904">
    <property type="term" value="F:deoxyribodipyrimidine photo-lyase activity"/>
    <property type="evidence" value="ECO:0007669"/>
    <property type="project" value="TreeGrafter"/>
</dbReference>
<dbReference type="GO" id="GO:0003677">
    <property type="term" value="F:DNA binding"/>
    <property type="evidence" value="ECO:0007669"/>
    <property type="project" value="TreeGrafter"/>
</dbReference>
<keyword evidence="4 6" id="KW-0274">FAD</keyword>
<gene>
    <name evidence="10" type="ORF">HER31_08110</name>
</gene>
<dbReference type="SUPFAM" id="SSF48173">
    <property type="entry name" value="Cryptochrome/photolyase FAD-binding domain"/>
    <property type="match status" value="1"/>
</dbReference>
<dbReference type="Pfam" id="PF03441">
    <property type="entry name" value="FAD_binding_7"/>
    <property type="match status" value="1"/>
</dbReference>
<dbReference type="EMBL" id="CP051180">
    <property type="protein sequence ID" value="QIZ76842.1"/>
    <property type="molecule type" value="Genomic_DNA"/>
</dbReference>
<dbReference type="PANTHER" id="PTHR11455">
    <property type="entry name" value="CRYPTOCHROME"/>
    <property type="match status" value="1"/>
</dbReference>
<evidence type="ECO:0000256" key="4">
    <source>
        <dbReference type="ARBA" id="ARBA00022827"/>
    </source>
</evidence>
<dbReference type="GO" id="GO:0009416">
    <property type="term" value="P:response to light stimulus"/>
    <property type="evidence" value="ECO:0007669"/>
    <property type="project" value="TreeGrafter"/>
</dbReference>
<dbReference type="SUPFAM" id="SSF52425">
    <property type="entry name" value="Cryptochrome/photolyase, N-terminal domain"/>
    <property type="match status" value="1"/>
</dbReference>
<dbReference type="InterPro" id="IPR018394">
    <property type="entry name" value="DNA_photolyase_1_CS_C"/>
</dbReference>
<dbReference type="PANTHER" id="PTHR11455:SF9">
    <property type="entry name" value="CRYPTOCHROME CIRCADIAN CLOCK 5 ISOFORM X1"/>
    <property type="match status" value="1"/>
</dbReference>
<dbReference type="PROSITE" id="PS51645">
    <property type="entry name" value="PHR_CRY_ALPHA_BETA"/>
    <property type="match status" value="1"/>
</dbReference>
<feature type="site" description="Electron transfer via tryptophanyl radical" evidence="7">
    <location>
        <position position="297"/>
    </location>
</feature>
<dbReference type="Pfam" id="PF00875">
    <property type="entry name" value="DNA_photolyase"/>
    <property type="match status" value="1"/>
</dbReference>
<accession>A0A6H1UGC0</accession>
<dbReference type="InterPro" id="IPR014729">
    <property type="entry name" value="Rossmann-like_a/b/a_fold"/>
</dbReference>
<dbReference type="RefSeq" id="WP_168660103.1">
    <property type="nucleotide sequence ID" value="NZ_CP051180.1"/>
</dbReference>
<reference evidence="10 11" key="1">
    <citation type="submission" date="2020-04" db="EMBL/GenBank/DDBJ databases">
        <title>Ferrimonas sp. S7 isolated from sea water.</title>
        <authorList>
            <person name="Bae S.S."/>
            <person name="Baek K."/>
        </authorList>
    </citation>
    <scope>NUCLEOTIDE SEQUENCE [LARGE SCALE GENOMIC DNA]</scope>
    <source>
        <strain evidence="10 11">S7</strain>
    </source>
</reference>
<name>A0A6H1UGC0_9GAMM</name>
<dbReference type="Gene3D" id="1.25.40.80">
    <property type="match status" value="1"/>
</dbReference>
<comment type="similarity">
    <text evidence="8">Belongs to the DNA photolyase family.</text>
</comment>
<comment type="similarity">
    <text evidence="2">Belongs to the DNA photolyase class-1 family.</text>
</comment>
<dbReference type="GO" id="GO:0006950">
    <property type="term" value="P:response to stress"/>
    <property type="evidence" value="ECO:0007669"/>
    <property type="project" value="UniProtKB-ARBA"/>
</dbReference>
<dbReference type="PROSITE" id="PS00691">
    <property type="entry name" value="DNA_PHOTOLYASES_1_2"/>
    <property type="match status" value="1"/>
</dbReference>
<evidence type="ECO:0000256" key="8">
    <source>
        <dbReference type="RuleBase" id="RU004182"/>
    </source>
</evidence>
<dbReference type="InterPro" id="IPR006050">
    <property type="entry name" value="DNA_photolyase_N"/>
</dbReference>
<comment type="cofactor">
    <cofactor evidence="6">
        <name>FAD</name>
        <dbReference type="ChEBI" id="CHEBI:57692"/>
    </cofactor>
    <text evidence="6">Binds 1 FAD per subunit.</text>
</comment>
<evidence type="ECO:0000256" key="6">
    <source>
        <dbReference type="PIRSR" id="PIRSR602081-1"/>
    </source>
</evidence>
<keyword evidence="3 6" id="KW-0285">Flavoprotein</keyword>
<feature type="binding site" evidence="6">
    <location>
        <begin position="230"/>
        <end position="234"/>
    </location>
    <ligand>
        <name>FAD</name>
        <dbReference type="ChEBI" id="CHEBI:57692"/>
    </ligand>
</feature>
<organism evidence="10 11">
    <name type="scientific">Ferrimonas lipolytica</name>
    <dbReference type="NCBI Taxonomy" id="2724191"/>
    <lineage>
        <taxon>Bacteria</taxon>
        <taxon>Pseudomonadati</taxon>
        <taxon>Pseudomonadota</taxon>
        <taxon>Gammaproteobacteria</taxon>
        <taxon>Alteromonadales</taxon>
        <taxon>Ferrimonadaceae</taxon>
        <taxon>Ferrimonas</taxon>
    </lineage>
</organism>
<dbReference type="Proteomes" id="UP000501602">
    <property type="component" value="Chromosome"/>
</dbReference>
<keyword evidence="11" id="KW-1185">Reference proteome</keyword>
<dbReference type="InterPro" id="IPR005101">
    <property type="entry name" value="Cryptochr/Photolyase_FAD-bd"/>
</dbReference>
<evidence type="ECO:0000259" key="9">
    <source>
        <dbReference type="PROSITE" id="PS51645"/>
    </source>
</evidence>
<dbReference type="Gene3D" id="1.10.579.10">
    <property type="entry name" value="DNA Cyclobutane Dipyrimidine Photolyase, subunit A, domain 3"/>
    <property type="match status" value="1"/>
</dbReference>
<feature type="domain" description="Photolyase/cryptochrome alpha/beta" evidence="9">
    <location>
        <begin position="1"/>
        <end position="133"/>
    </location>
</feature>
<keyword evidence="10" id="KW-0456">Lyase</keyword>
<feature type="binding site" evidence="6">
    <location>
        <begin position="363"/>
        <end position="365"/>
    </location>
    <ligand>
        <name>FAD</name>
        <dbReference type="ChEBI" id="CHEBI:57692"/>
    </ligand>
</feature>
<dbReference type="KEGG" id="fes:HER31_08110"/>
<evidence type="ECO:0000256" key="1">
    <source>
        <dbReference type="ARBA" id="ARBA00001932"/>
    </source>
</evidence>
<sequence>MQLVWLRNDLRVSDNPALYAACESAQPVEVVFIATPGQWQQHNWGSNKISWVAANLKSLKQQLNQLNIPLHISSCDAFENVPQHLNELMAELGATSLLCNAEPGFNESVRDHRVQEILVNSGYSWQRFAESNLLDYDAILTGKGAPYRVFTPFLRNARRWLSSNNPQPLPAITTLPQVLGQQLDRWHSRPPYQLSWPPGELQAWRTLQAFIDSPIQQYQTARDVPSIAGTSRLSPYMAIGAISPINIYKQLQQLSHGDGETTWLNELIWREFYRYLMHHYPRLSKNLAMYPNKEPCWDNNSHWFSCWAEGKTGFPLVDAGMRELNNTGWMHNRLRMLCASFLVKDLHLDWRLGEAYFMSKLIDGDFASNNGGWQWAAGCGADAAPYFRHFSPTRQAQRFDAKAVYQQRHLPELINGYPPPMVDHKAQCQRFSARVKELSNGV</sequence>
<evidence type="ECO:0000313" key="10">
    <source>
        <dbReference type="EMBL" id="QIZ76842.1"/>
    </source>
</evidence>
<keyword evidence="5 8" id="KW-0157">Chromophore</keyword>
<evidence type="ECO:0000256" key="3">
    <source>
        <dbReference type="ARBA" id="ARBA00022630"/>
    </source>
</evidence>
<dbReference type="GO" id="GO:0006139">
    <property type="term" value="P:nucleobase-containing compound metabolic process"/>
    <property type="evidence" value="ECO:0007669"/>
    <property type="project" value="UniProtKB-ARBA"/>
</dbReference>
<dbReference type="Gene3D" id="3.40.50.620">
    <property type="entry name" value="HUPs"/>
    <property type="match status" value="1"/>
</dbReference>
<feature type="site" description="Electron transfer via tryptophanyl radical" evidence="7">
    <location>
        <position position="373"/>
    </location>
</feature>
<dbReference type="GO" id="GO:0071949">
    <property type="term" value="F:FAD binding"/>
    <property type="evidence" value="ECO:0007669"/>
    <property type="project" value="TreeGrafter"/>
</dbReference>
<evidence type="ECO:0000313" key="11">
    <source>
        <dbReference type="Proteomes" id="UP000501602"/>
    </source>
</evidence>
<proteinExistence type="inferred from homology"/>
<dbReference type="PRINTS" id="PR00147">
    <property type="entry name" value="DNAPHOTLYASE"/>
</dbReference>
<comment type="cofactor">
    <cofactor evidence="1">
        <name>(6R)-5,10-methylene-5,6,7,8-tetrahydrofolate</name>
        <dbReference type="ChEBI" id="CHEBI:15636"/>
    </cofactor>
</comment>
<evidence type="ECO:0000256" key="7">
    <source>
        <dbReference type="PIRSR" id="PIRSR602081-2"/>
    </source>
</evidence>
<feature type="binding site" evidence="6">
    <location>
        <position position="263"/>
    </location>
    <ligand>
        <name>FAD</name>
        <dbReference type="ChEBI" id="CHEBI:57692"/>
    </ligand>
</feature>
<feature type="binding site" evidence="6">
    <location>
        <position position="218"/>
    </location>
    <ligand>
        <name>FAD</name>
        <dbReference type="ChEBI" id="CHEBI:57692"/>
    </ligand>
</feature>
<evidence type="ECO:0000256" key="5">
    <source>
        <dbReference type="ARBA" id="ARBA00022991"/>
    </source>
</evidence>